<proteinExistence type="predicted"/>
<protein>
    <submittedName>
        <fullName evidence="1">Uncharacterized protein</fullName>
    </submittedName>
</protein>
<reference evidence="1 2" key="1">
    <citation type="submission" date="2018-02" db="EMBL/GenBank/DDBJ databases">
        <title>8 Nocardia nova and 1 Nocardia cyriacigeorgica strain used for evolution to TMP-SMX.</title>
        <authorList>
            <person name="Mehta H."/>
            <person name="Weng J."/>
            <person name="Shamoo Y."/>
        </authorList>
    </citation>
    <scope>NUCLEOTIDE SEQUENCE [LARGE SCALE GENOMIC DNA]</scope>
    <source>
        <strain evidence="1 2">ATCC 33727</strain>
    </source>
</reference>
<evidence type="ECO:0000313" key="2">
    <source>
        <dbReference type="Proteomes" id="UP000241647"/>
    </source>
</evidence>
<dbReference type="EMBL" id="PYHS01000011">
    <property type="protein sequence ID" value="PSR61062.1"/>
    <property type="molecule type" value="Genomic_DNA"/>
</dbReference>
<gene>
    <name evidence="1" type="ORF">C8259_21185</name>
</gene>
<sequence length="67" mass="7136">MVVNSGRSNPGPPDAIGAGEGVVNAYPIWSARDAGGGWETYCDHFYRVRPVGTVSTTAVELRVTWIA</sequence>
<comment type="caution">
    <text evidence="1">The sequence shown here is derived from an EMBL/GenBank/DDBJ whole genome shotgun (WGS) entry which is preliminary data.</text>
</comment>
<accession>A0A2T2YZW4</accession>
<evidence type="ECO:0000313" key="1">
    <source>
        <dbReference type="EMBL" id="PSR61062.1"/>
    </source>
</evidence>
<dbReference type="Proteomes" id="UP000241647">
    <property type="component" value="Unassembled WGS sequence"/>
</dbReference>
<name>A0A2T2YZW4_9NOCA</name>
<dbReference type="AlphaFoldDB" id="A0A2T2YZW4"/>
<organism evidence="1 2">
    <name type="scientific">Nocardia nova</name>
    <dbReference type="NCBI Taxonomy" id="37330"/>
    <lineage>
        <taxon>Bacteria</taxon>
        <taxon>Bacillati</taxon>
        <taxon>Actinomycetota</taxon>
        <taxon>Actinomycetes</taxon>
        <taxon>Mycobacteriales</taxon>
        <taxon>Nocardiaceae</taxon>
        <taxon>Nocardia</taxon>
    </lineage>
</organism>